<sequence>MAPNTVPFLYYALSNEIDAPLRPSALHLTYGIAKDQWANMCYVVTGGTVKAGGCRFVVCRYNKFLQQMYTDETQLPRGMDHYTKDMFGCAPVVVLSSATVLTPVDPEDYLAKALVMMGPAAPSAADSTLVPLYGQFLPRCAELARWDSLLEGTSKIPAGMRWLVVGGTAEGQAVLYRCNTMTHRVYPRSKNISLSDAPGVIGTSVASLPVDQSREVVAKVEDIIADLKRIKYSSGVITNWKSLLAKLNDSNGTNTSTAYNKQVDRILFYTSLEIAKQVNYSLQDLVNQASLLKRYFDTLESIPEPIAIYVNHNMPRIGSTSFARRLVAD</sequence>
<name>A0A0L0G3X3_9EUKA</name>
<evidence type="ECO:0000313" key="2">
    <source>
        <dbReference type="Proteomes" id="UP000054560"/>
    </source>
</evidence>
<dbReference type="GeneID" id="25904487"/>
<dbReference type="AlphaFoldDB" id="A0A0L0G3X3"/>
<reference evidence="1 2" key="1">
    <citation type="submission" date="2011-02" db="EMBL/GenBank/DDBJ databases">
        <title>The Genome Sequence of Sphaeroforma arctica JP610.</title>
        <authorList>
            <consortium name="The Broad Institute Genome Sequencing Platform"/>
            <person name="Russ C."/>
            <person name="Cuomo C."/>
            <person name="Young S.K."/>
            <person name="Zeng Q."/>
            <person name="Gargeya S."/>
            <person name="Alvarado L."/>
            <person name="Berlin A."/>
            <person name="Chapman S.B."/>
            <person name="Chen Z."/>
            <person name="Freedman E."/>
            <person name="Gellesch M."/>
            <person name="Goldberg J."/>
            <person name="Griggs A."/>
            <person name="Gujja S."/>
            <person name="Heilman E."/>
            <person name="Heiman D."/>
            <person name="Howarth C."/>
            <person name="Mehta T."/>
            <person name="Neiman D."/>
            <person name="Pearson M."/>
            <person name="Roberts A."/>
            <person name="Saif S."/>
            <person name="Shea T."/>
            <person name="Shenoy N."/>
            <person name="Sisk P."/>
            <person name="Stolte C."/>
            <person name="Sykes S."/>
            <person name="White J."/>
            <person name="Yandava C."/>
            <person name="Burger G."/>
            <person name="Gray M.W."/>
            <person name="Holland P.W.H."/>
            <person name="King N."/>
            <person name="Lang F.B.F."/>
            <person name="Roger A.J."/>
            <person name="Ruiz-Trillo I."/>
            <person name="Haas B."/>
            <person name="Nusbaum C."/>
            <person name="Birren B."/>
        </authorList>
    </citation>
    <scope>NUCLEOTIDE SEQUENCE [LARGE SCALE GENOMIC DNA]</scope>
    <source>
        <strain evidence="1 2">JP610</strain>
    </source>
</reference>
<dbReference type="RefSeq" id="XP_014157709.1">
    <property type="nucleotide sequence ID" value="XM_014302234.1"/>
</dbReference>
<proteinExistence type="predicted"/>
<dbReference type="Proteomes" id="UP000054560">
    <property type="component" value="Unassembled WGS sequence"/>
</dbReference>
<accession>A0A0L0G3X3</accession>
<organism evidence="1 2">
    <name type="scientific">Sphaeroforma arctica JP610</name>
    <dbReference type="NCBI Taxonomy" id="667725"/>
    <lineage>
        <taxon>Eukaryota</taxon>
        <taxon>Ichthyosporea</taxon>
        <taxon>Ichthyophonida</taxon>
        <taxon>Sphaeroforma</taxon>
    </lineage>
</organism>
<evidence type="ECO:0000313" key="1">
    <source>
        <dbReference type="EMBL" id="KNC83807.1"/>
    </source>
</evidence>
<dbReference type="EMBL" id="KQ241809">
    <property type="protein sequence ID" value="KNC83807.1"/>
    <property type="molecule type" value="Genomic_DNA"/>
</dbReference>
<protein>
    <submittedName>
        <fullName evidence="1">Uncharacterized protein</fullName>
    </submittedName>
</protein>
<gene>
    <name evidence="1" type="ORF">SARC_03983</name>
</gene>
<keyword evidence="2" id="KW-1185">Reference proteome</keyword>